<dbReference type="Pfam" id="PF01943">
    <property type="entry name" value="Polysacc_synt"/>
    <property type="match status" value="1"/>
</dbReference>
<evidence type="ECO:0000256" key="3">
    <source>
        <dbReference type="ARBA" id="ARBA00022692"/>
    </source>
</evidence>
<comment type="subcellular location">
    <subcellularLocation>
        <location evidence="1">Cell membrane</location>
        <topology evidence="1">Multi-pass membrane protein</topology>
    </subcellularLocation>
</comment>
<dbReference type="PANTHER" id="PTHR30250">
    <property type="entry name" value="PST FAMILY PREDICTED COLANIC ACID TRANSPORTER"/>
    <property type="match status" value="1"/>
</dbReference>
<keyword evidence="5 6" id="KW-0472">Membrane</keyword>
<dbReference type="HOGENOM" id="CLU_022017_5_4_5"/>
<evidence type="ECO:0000256" key="4">
    <source>
        <dbReference type="ARBA" id="ARBA00022989"/>
    </source>
</evidence>
<evidence type="ECO:0000256" key="2">
    <source>
        <dbReference type="ARBA" id="ARBA00022475"/>
    </source>
</evidence>
<feature type="transmembrane region" description="Helical" evidence="6">
    <location>
        <begin position="428"/>
        <end position="450"/>
    </location>
</feature>
<protein>
    <submittedName>
        <fullName evidence="7">Polysaccharide biosynthesis protein</fullName>
    </submittedName>
</protein>
<keyword evidence="4 6" id="KW-1133">Transmembrane helix</keyword>
<keyword evidence="3 6" id="KW-0812">Transmembrane</keyword>
<feature type="transmembrane region" description="Helical" evidence="6">
    <location>
        <begin position="79"/>
        <end position="105"/>
    </location>
</feature>
<name>Q11DY5_CHESB</name>
<dbReference type="OrthoDB" id="9800982at2"/>
<dbReference type="eggNOG" id="COG2244">
    <property type="taxonomic scope" value="Bacteria"/>
</dbReference>
<sequence>MRFSAASAAERLLPGRLAARARPWADRLDAIILAQDARGAAGRMSLIAFGLRIVNAVIAFVSQVLLARYMGSFEYGVFVLVWVTMIILGNMACLGFQTSIIRFVPEYEAKNRPAQMRGVLVASRRMVLAASTFLALAGAVGIWLFEEQIQSYYVLPFYLGLVCLPMIALGDLLQGTARAYAWPLWSMTPSFFIRPLLILIFLWALHVAGSFPDATAAVMAAILATYLTTVLQIVYVAVKTEKPLKSVQPVFRLREWVTVSLPIFLSNGFYYLLTNADVLLVGHFMQPTDVAVYFATTKVLALVHFVYYAVRTGAIQRYSAFLHSGDMVGLARFARETTYWTFIPATVMGVAVLVLGRPILMLFGPGFEAGYPLLFPLVAAVILRALVGPAESLLTMSGHENISVVVYAVTLGVNIALSVLLIPVLGLWGVAIATSVSLVLEAALLAIAVWRRLGIVMVALLPAPKEAV</sequence>
<dbReference type="STRING" id="266779.Meso_3018"/>
<dbReference type="KEGG" id="mes:Meso_3018"/>
<dbReference type="InterPro" id="IPR050833">
    <property type="entry name" value="Poly_Biosynth_Transport"/>
</dbReference>
<feature type="transmembrane region" description="Helical" evidence="6">
    <location>
        <begin position="402"/>
        <end position="422"/>
    </location>
</feature>
<feature type="transmembrane region" description="Helical" evidence="6">
    <location>
        <begin position="151"/>
        <end position="170"/>
    </location>
</feature>
<evidence type="ECO:0000256" key="1">
    <source>
        <dbReference type="ARBA" id="ARBA00004651"/>
    </source>
</evidence>
<feature type="transmembrane region" description="Helical" evidence="6">
    <location>
        <begin position="46"/>
        <end position="67"/>
    </location>
</feature>
<feature type="transmembrane region" description="Helical" evidence="6">
    <location>
        <begin position="290"/>
        <end position="310"/>
    </location>
</feature>
<feature type="transmembrane region" description="Helical" evidence="6">
    <location>
        <begin position="259"/>
        <end position="284"/>
    </location>
</feature>
<dbReference type="EMBL" id="CP000390">
    <property type="protein sequence ID" value="ABG64390.1"/>
    <property type="molecule type" value="Genomic_DNA"/>
</dbReference>
<feature type="transmembrane region" description="Helical" evidence="6">
    <location>
        <begin position="191"/>
        <end position="211"/>
    </location>
</feature>
<evidence type="ECO:0000313" key="7">
    <source>
        <dbReference type="EMBL" id="ABG64390.1"/>
    </source>
</evidence>
<evidence type="ECO:0000256" key="5">
    <source>
        <dbReference type="ARBA" id="ARBA00023136"/>
    </source>
</evidence>
<accession>Q11DY5</accession>
<feature type="transmembrane region" description="Helical" evidence="6">
    <location>
        <begin position="217"/>
        <end position="238"/>
    </location>
</feature>
<proteinExistence type="predicted"/>
<feature type="transmembrane region" description="Helical" evidence="6">
    <location>
        <begin position="126"/>
        <end position="145"/>
    </location>
</feature>
<evidence type="ECO:0000256" key="6">
    <source>
        <dbReference type="SAM" id="Phobius"/>
    </source>
</evidence>
<dbReference type="InterPro" id="IPR002797">
    <property type="entry name" value="Polysacc_synth"/>
</dbReference>
<dbReference type="AlphaFoldDB" id="Q11DY5"/>
<dbReference type="PANTHER" id="PTHR30250:SF11">
    <property type="entry name" value="O-ANTIGEN TRANSPORTER-RELATED"/>
    <property type="match status" value="1"/>
</dbReference>
<organism evidence="7">
    <name type="scientific">Chelativorans sp. (strain BNC1)</name>
    <dbReference type="NCBI Taxonomy" id="266779"/>
    <lineage>
        <taxon>Bacteria</taxon>
        <taxon>Pseudomonadati</taxon>
        <taxon>Pseudomonadota</taxon>
        <taxon>Alphaproteobacteria</taxon>
        <taxon>Hyphomicrobiales</taxon>
        <taxon>Phyllobacteriaceae</taxon>
        <taxon>Chelativorans</taxon>
    </lineage>
</organism>
<feature type="transmembrane region" description="Helical" evidence="6">
    <location>
        <begin position="339"/>
        <end position="363"/>
    </location>
</feature>
<keyword evidence="2" id="KW-1003">Cell membrane</keyword>
<dbReference type="GO" id="GO:0005886">
    <property type="term" value="C:plasma membrane"/>
    <property type="evidence" value="ECO:0007669"/>
    <property type="project" value="UniProtKB-SubCell"/>
</dbReference>
<reference evidence="7" key="1">
    <citation type="submission" date="2006-06" db="EMBL/GenBank/DDBJ databases">
        <title>Complete sequence of chromosome of Chelativorans sp. BNC1.</title>
        <authorList>
            <consortium name="US DOE Joint Genome Institute"/>
            <person name="Copeland A."/>
            <person name="Lucas S."/>
            <person name="Lapidus A."/>
            <person name="Barry K."/>
            <person name="Detter J.C."/>
            <person name="Glavina del Rio T."/>
            <person name="Hammon N."/>
            <person name="Israni S."/>
            <person name="Dalin E."/>
            <person name="Tice H."/>
            <person name="Pitluck S."/>
            <person name="Chertkov O."/>
            <person name="Brettin T."/>
            <person name="Bruce D."/>
            <person name="Han C."/>
            <person name="Tapia R."/>
            <person name="Gilna P."/>
            <person name="Schmutz J."/>
            <person name="Larimer F."/>
            <person name="Land M."/>
            <person name="Hauser L."/>
            <person name="Kyrpides N."/>
            <person name="Mikhailova N."/>
            <person name="Richardson P."/>
        </authorList>
    </citation>
    <scope>NUCLEOTIDE SEQUENCE</scope>
    <source>
        <strain evidence="7">BNC1</strain>
    </source>
</reference>
<feature type="transmembrane region" description="Helical" evidence="6">
    <location>
        <begin position="369"/>
        <end position="390"/>
    </location>
</feature>
<gene>
    <name evidence="7" type="ordered locus">Meso_3018</name>
</gene>